<protein>
    <recommendedName>
        <fullName evidence="1">Knr4/Smi1-like domain-containing protein</fullName>
    </recommendedName>
</protein>
<dbReference type="AlphaFoldDB" id="D5WBZ3"/>
<dbReference type="Pfam" id="PF09346">
    <property type="entry name" value="SMI1_KNR4"/>
    <property type="match status" value="1"/>
</dbReference>
<evidence type="ECO:0000259" key="1">
    <source>
        <dbReference type="Pfam" id="PF09346"/>
    </source>
</evidence>
<feature type="domain" description="Knr4/Smi1-like" evidence="1">
    <location>
        <begin position="33"/>
        <end position="133"/>
    </location>
</feature>
<dbReference type="KEGG" id="bge:BC1002_0447"/>
<dbReference type="GeneID" id="301091829"/>
<dbReference type="SUPFAM" id="SSF160631">
    <property type="entry name" value="SMI1/KNR4-like"/>
    <property type="match status" value="1"/>
</dbReference>
<organism evidence="2 3">
    <name type="scientific">Paraburkholderia atlantica</name>
    <dbReference type="NCBI Taxonomy" id="2654982"/>
    <lineage>
        <taxon>Bacteria</taxon>
        <taxon>Pseudomonadati</taxon>
        <taxon>Pseudomonadota</taxon>
        <taxon>Betaproteobacteria</taxon>
        <taxon>Burkholderiales</taxon>
        <taxon>Burkholderiaceae</taxon>
        <taxon>Paraburkholderia</taxon>
    </lineage>
</organism>
<proteinExistence type="predicted"/>
<dbReference type="RefSeq" id="WP_013088446.1">
    <property type="nucleotide sequence ID" value="NC_014117.1"/>
</dbReference>
<evidence type="ECO:0000313" key="2">
    <source>
        <dbReference type="EMBL" id="ADG14548.1"/>
    </source>
</evidence>
<evidence type="ECO:0000313" key="3">
    <source>
        <dbReference type="Proteomes" id="UP000002190"/>
    </source>
</evidence>
<dbReference type="InterPro" id="IPR018958">
    <property type="entry name" value="Knr4/Smi1-like_dom"/>
</dbReference>
<accession>D5WBZ3</accession>
<sequence>MSIVELVEKMTLELNETNRPAARKEAEIFAASDRFASEFGVVLPDAYKEVLRHADGVLHNGLAIWPIAEHAIFRQTIFEANADLRDSFDSRFVYFGQRDEELYVFEPAKQRYSAIEFVGKPVWAEFHDDAEMFEFMLGRAWK</sequence>
<reference evidence="2 3" key="2">
    <citation type="journal article" date="2012" name="J. Bacteriol.">
        <title>Genome Sequences of Burkholderia sp. Strains CCGE1002 and H160, Isolated from Legume Nodules in Mexico and Brazil.</title>
        <authorList>
            <person name="Ormeno-Orrillo E."/>
            <person name="Rogel M.A."/>
            <person name="Chueire L.M."/>
            <person name="Tiedje J.M."/>
            <person name="Martinez-Romero E."/>
            <person name="Hungria M."/>
        </authorList>
    </citation>
    <scope>NUCLEOTIDE SEQUENCE [LARGE SCALE GENOMIC DNA]</scope>
    <source>
        <strain evidence="2 3">CCGE1002</strain>
    </source>
</reference>
<dbReference type="HOGENOM" id="CLU_1812175_0_0_4"/>
<name>D5WBZ3_PARAM</name>
<gene>
    <name evidence="2" type="ordered locus">BC1002_0447</name>
</gene>
<dbReference type="InterPro" id="IPR037883">
    <property type="entry name" value="Knr4/Smi1-like_sf"/>
</dbReference>
<reference evidence="2 3" key="1">
    <citation type="submission" date="2010-04" db="EMBL/GenBank/DDBJ databases">
        <title>Complete sequence of chromosome 1 of Burkholderia sp. CCGE1002.</title>
        <authorList>
            <consortium name="US DOE Joint Genome Institute"/>
            <person name="Lucas S."/>
            <person name="Copeland A."/>
            <person name="Lapidus A."/>
            <person name="Cheng J.-F."/>
            <person name="Bruce D."/>
            <person name="Goodwin L."/>
            <person name="Pitluck S."/>
            <person name="Chertkov O."/>
            <person name="Detter J.C."/>
            <person name="Han C."/>
            <person name="Tapia R."/>
            <person name="Land M."/>
            <person name="Hauser L."/>
            <person name="Kyrpides N."/>
            <person name="Ovchinnikova G."/>
            <person name="Martinez-Romero E."/>
            <person name="Hernandez M.A.R."/>
            <person name="Tiedje J.M."/>
            <person name="Woyke T."/>
        </authorList>
    </citation>
    <scope>NUCLEOTIDE SEQUENCE [LARGE SCALE GENOMIC DNA]</scope>
    <source>
        <strain evidence="2 3">CCGE1002</strain>
    </source>
</reference>
<dbReference type="Proteomes" id="UP000002190">
    <property type="component" value="Chromosome 1"/>
</dbReference>
<dbReference type="EMBL" id="CP002013">
    <property type="protein sequence ID" value="ADG14548.1"/>
    <property type="molecule type" value="Genomic_DNA"/>
</dbReference>
<dbReference type="eggNOG" id="ENOG502ZVWV">
    <property type="taxonomic scope" value="Bacteria"/>
</dbReference>